<gene>
    <name evidence="2" type="ORF">HMPREF9083_0140</name>
</gene>
<feature type="chain" id="PRO_5003275885" evidence="1">
    <location>
        <begin position="25"/>
        <end position="72"/>
    </location>
</feature>
<dbReference type="AlphaFoldDB" id="F2BVC3"/>
<reference evidence="2 3" key="1">
    <citation type="submission" date="2011-02" db="EMBL/GenBank/DDBJ databases">
        <authorList>
            <person name="Muzny D."/>
            <person name="Qin X."/>
            <person name="Deng J."/>
            <person name="Jiang H."/>
            <person name="Liu Y."/>
            <person name="Qu J."/>
            <person name="Song X.-Z."/>
            <person name="Zhang L."/>
            <person name="Thornton R."/>
            <person name="Coyle M."/>
            <person name="Francisco L."/>
            <person name="Jackson L."/>
            <person name="Javaid M."/>
            <person name="Korchina V."/>
            <person name="Kovar C."/>
            <person name="Mata R."/>
            <person name="Mathew T."/>
            <person name="Ngo R."/>
            <person name="Nguyen L."/>
            <person name="Nguyen N."/>
            <person name="Okwuonu G."/>
            <person name="Ongeri F."/>
            <person name="Pham C."/>
            <person name="Simmons D."/>
            <person name="Wilczek-Boney K."/>
            <person name="Hale W."/>
            <person name="Jakkamsetti A."/>
            <person name="Pham P."/>
            <person name="Ruth R."/>
            <person name="San Lucas F."/>
            <person name="Warren J."/>
            <person name="Zhang J."/>
            <person name="Zhao Z."/>
            <person name="Zhou C."/>
            <person name="Zhu D."/>
            <person name="Lee S."/>
            <person name="Bess C."/>
            <person name="Blankenburg K."/>
            <person name="Forbes L."/>
            <person name="Fu Q."/>
            <person name="Gubbala S."/>
            <person name="Hirani K."/>
            <person name="Jayaseelan J.C."/>
            <person name="Lara F."/>
            <person name="Munidasa M."/>
            <person name="Palculict T."/>
            <person name="Patil S."/>
            <person name="Pu L.-L."/>
            <person name="Saada N."/>
            <person name="Tang L."/>
            <person name="Weissenberger G."/>
            <person name="Zhu Y."/>
            <person name="Hemphill L."/>
            <person name="Shang Y."/>
            <person name="Youmans B."/>
            <person name="Ayvaz T."/>
            <person name="Ross M."/>
            <person name="Santibanez J."/>
            <person name="Aqrawi P."/>
            <person name="Gross S."/>
            <person name="Joshi V."/>
            <person name="Fowler G."/>
            <person name="Nazareth L."/>
            <person name="Reid J."/>
            <person name="Worley K."/>
            <person name="Petrosino J."/>
            <person name="Highlander S."/>
            <person name="Gibbs R."/>
        </authorList>
    </citation>
    <scope>NUCLEOTIDE SEQUENCE [LARGE SCALE GENOMIC DNA]</scope>
    <source>
        <strain evidence="2 3">DSM 19965</strain>
    </source>
</reference>
<keyword evidence="3" id="KW-1185">Reference proteome</keyword>
<dbReference type="EMBL" id="AFBB01000002">
    <property type="protein sequence ID" value="EGF16664.1"/>
    <property type="molecule type" value="Genomic_DNA"/>
</dbReference>
<comment type="caution">
    <text evidence="2">The sequence shown here is derived from an EMBL/GenBank/DDBJ whole genome shotgun (WGS) entry which is preliminary data.</text>
</comment>
<dbReference type="HOGENOM" id="CLU_2715884_0_0_9"/>
<organism evidence="2 3">
    <name type="scientific">Dialister micraerophilus DSM 19965</name>
    <dbReference type="NCBI Taxonomy" id="888062"/>
    <lineage>
        <taxon>Bacteria</taxon>
        <taxon>Bacillati</taxon>
        <taxon>Bacillota</taxon>
        <taxon>Negativicutes</taxon>
        <taxon>Veillonellales</taxon>
        <taxon>Veillonellaceae</taxon>
        <taxon>Dialister</taxon>
    </lineage>
</organism>
<protein>
    <submittedName>
        <fullName evidence="2">Uncharacterized protein</fullName>
    </submittedName>
</protein>
<dbReference type="STRING" id="888062.HMPREF9083_0140"/>
<dbReference type="Proteomes" id="UP000003503">
    <property type="component" value="Unassembled WGS sequence"/>
</dbReference>
<sequence length="72" mass="8425">MKIKKYKILILSSLILTAFINANAIDKLHLEGKNLKGFYAYKDEDTVYVTPELLENGGRWKIQEEKIKHLQF</sequence>
<evidence type="ECO:0000256" key="1">
    <source>
        <dbReference type="SAM" id="SignalP"/>
    </source>
</evidence>
<feature type="signal peptide" evidence="1">
    <location>
        <begin position="1"/>
        <end position="24"/>
    </location>
</feature>
<name>F2BVC3_9FIRM</name>
<proteinExistence type="predicted"/>
<evidence type="ECO:0000313" key="3">
    <source>
        <dbReference type="Proteomes" id="UP000003503"/>
    </source>
</evidence>
<evidence type="ECO:0000313" key="2">
    <source>
        <dbReference type="EMBL" id="EGF16664.1"/>
    </source>
</evidence>
<accession>F2BVC3</accession>
<keyword evidence="1" id="KW-0732">Signal</keyword>
<dbReference type="RefSeq" id="WP_007555453.1">
    <property type="nucleotide sequence ID" value="NZ_GL878519.1"/>
</dbReference>